<comment type="similarity">
    <text evidence="1">Belongs to the short-chain dehydrogenases/reductases (SDR) family.</text>
</comment>
<dbReference type="PANTHER" id="PTHR43180:SF45">
    <property type="entry name" value="SECOISOLARICIRESINOL DEHYDROGENASE-LIKE ISOFORM X1"/>
    <property type="match status" value="1"/>
</dbReference>
<protein>
    <submittedName>
        <fullName evidence="3">Uncharacterized protein</fullName>
    </submittedName>
</protein>
<dbReference type="PRINTS" id="PR00081">
    <property type="entry name" value="GDHRDH"/>
</dbReference>
<dbReference type="CDD" id="cd05326">
    <property type="entry name" value="secoisolariciresinol-DH_like_SDR_c"/>
    <property type="match status" value="1"/>
</dbReference>
<gene>
    <name evidence="3" type="ORF">G4B88_010293</name>
</gene>
<evidence type="ECO:0000256" key="2">
    <source>
        <dbReference type="ARBA" id="ARBA00023002"/>
    </source>
</evidence>
<dbReference type="Gene3D" id="3.40.50.720">
    <property type="entry name" value="NAD(P)-binding Rossmann-like Domain"/>
    <property type="match status" value="2"/>
</dbReference>
<dbReference type="AlphaFoldDB" id="A0A7J6I710"/>
<keyword evidence="4" id="KW-1185">Reference proteome</keyword>
<name>A0A7J6I710_CANSA</name>
<dbReference type="SUPFAM" id="SSF51735">
    <property type="entry name" value="NAD(P)-binding Rossmann-fold domains"/>
    <property type="match status" value="2"/>
</dbReference>
<dbReference type="InterPro" id="IPR036291">
    <property type="entry name" value="NAD(P)-bd_dom_sf"/>
</dbReference>
<sequence>KIILFDPEDFEGFQIWEELLNHVVDLSKQILFISNFEKYFRLEGKVALITGAASAKVFAHHGAKVVIEDIQDKLGHLVSQSLGQNNCIYLSTMMSQTYPKSRMLWTKQWKTYGKLVIMLNNAGVIDEEKPQIIDNEKADFERVMSVNVTGVFLCIKHAAQVMIPAKRGSIITTASASSYIAGVNSHAYTCSKHVVVGLTKNAAVELGQFGIRVNCLSPYGVATPMAKATCKLDEEELENLLNSAANLKHVTLKAEDVANASLFLASEEGRYVSVHNLIIDGGFNIVNLSFEILEGKVAIVTGGASGIGESTARLFVHHGAKVVIADIQDELGNSLCQEILISIGNNEGLVSAMANIITYFHCDVTNDTDMKNLVDFTVSKHGKLDIMFNNAGITGDVDPTILVTDNDNFKRVLEVNLFGSFLGAKHASRVMIPARKGVILFTSSVAAECSGESPHAYAASKHAVVGLMKNLCVELGQFGIRVNAVSPCAIATPLLRNAVGLNKSVVDHVICASAVLKGPAPEPDDVAEAALYLASHESKYVNGLNLVVDGGYSTTNRSFSMALKSLMNENNN</sequence>
<dbReference type="FunFam" id="3.40.50.720:FF:000084">
    <property type="entry name" value="Short-chain dehydrogenase reductase"/>
    <property type="match status" value="2"/>
</dbReference>
<organism evidence="3 4">
    <name type="scientific">Cannabis sativa</name>
    <name type="common">Hemp</name>
    <name type="synonym">Marijuana</name>
    <dbReference type="NCBI Taxonomy" id="3483"/>
    <lineage>
        <taxon>Eukaryota</taxon>
        <taxon>Viridiplantae</taxon>
        <taxon>Streptophyta</taxon>
        <taxon>Embryophyta</taxon>
        <taxon>Tracheophyta</taxon>
        <taxon>Spermatophyta</taxon>
        <taxon>Magnoliopsida</taxon>
        <taxon>eudicotyledons</taxon>
        <taxon>Gunneridae</taxon>
        <taxon>Pentapetalae</taxon>
        <taxon>rosids</taxon>
        <taxon>fabids</taxon>
        <taxon>Rosales</taxon>
        <taxon>Cannabaceae</taxon>
        <taxon>Cannabis</taxon>
    </lineage>
</organism>
<dbReference type="EMBL" id="JAATIQ010000006">
    <property type="protein sequence ID" value="KAF4402841.1"/>
    <property type="molecule type" value="Genomic_DNA"/>
</dbReference>
<evidence type="ECO:0000313" key="3">
    <source>
        <dbReference type="EMBL" id="KAF4402841.1"/>
    </source>
</evidence>
<dbReference type="InterPro" id="IPR002347">
    <property type="entry name" value="SDR_fam"/>
</dbReference>
<proteinExistence type="inferred from homology"/>
<dbReference type="PRINTS" id="PR00080">
    <property type="entry name" value="SDRFAMILY"/>
</dbReference>
<dbReference type="Proteomes" id="UP000583929">
    <property type="component" value="Unassembled WGS sequence"/>
</dbReference>
<keyword evidence="2" id="KW-0560">Oxidoreductase</keyword>
<accession>A0A7J6I710</accession>
<dbReference type="InterPro" id="IPR045309">
    <property type="entry name" value="ABA2-like"/>
</dbReference>
<dbReference type="PANTHER" id="PTHR43180">
    <property type="entry name" value="3-OXOACYL-(ACYL-CARRIER-PROTEIN) REDUCTASE (AFU_ORTHOLOGUE AFUA_6G11210)"/>
    <property type="match status" value="1"/>
</dbReference>
<evidence type="ECO:0000313" key="4">
    <source>
        <dbReference type="Proteomes" id="UP000583929"/>
    </source>
</evidence>
<comment type="caution">
    <text evidence="3">The sequence shown here is derived from an EMBL/GenBank/DDBJ whole genome shotgun (WGS) entry which is preliminary data.</text>
</comment>
<evidence type="ECO:0000256" key="1">
    <source>
        <dbReference type="ARBA" id="ARBA00006484"/>
    </source>
</evidence>
<dbReference type="Pfam" id="PF13561">
    <property type="entry name" value="adh_short_C2"/>
    <property type="match status" value="2"/>
</dbReference>
<feature type="non-terminal residue" evidence="3">
    <location>
        <position position="572"/>
    </location>
</feature>
<reference evidence="3 4" key="1">
    <citation type="journal article" date="2020" name="bioRxiv">
        <title>Sequence and annotation of 42 cannabis genomes reveals extensive copy number variation in cannabinoid synthesis and pathogen resistance genes.</title>
        <authorList>
            <person name="Mckernan K.J."/>
            <person name="Helbert Y."/>
            <person name="Kane L.T."/>
            <person name="Ebling H."/>
            <person name="Zhang L."/>
            <person name="Liu B."/>
            <person name="Eaton Z."/>
            <person name="Mclaughlin S."/>
            <person name="Kingan S."/>
            <person name="Baybayan P."/>
            <person name="Concepcion G."/>
            <person name="Jordan M."/>
            <person name="Riva A."/>
            <person name="Barbazuk W."/>
            <person name="Harkins T."/>
        </authorList>
    </citation>
    <scope>NUCLEOTIDE SEQUENCE [LARGE SCALE GENOMIC DNA]</scope>
    <source>
        <strain evidence="4">cv. Jamaican Lion 4</strain>
        <tissue evidence="3">Leaf</tissue>
    </source>
</reference>
<dbReference type="GO" id="GO:0016616">
    <property type="term" value="F:oxidoreductase activity, acting on the CH-OH group of donors, NAD or NADP as acceptor"/>
    <property type="evidence" value="ECO:0007669"/>
    <property type="project" value="InterPro"/>
</dbReference>